<dbReference type="GO" id="GO:0005506">
    <property type="term" value="F:iron ion binding"/>
    <property type="evidence" value="ECO:0007669"/>
    <property type="project" value="InterPro"/>
</dbReference>
<dbReference type="GO" id="GO:0005783">
    <property type="term" value="C:endoplasmic reticulum"/>
    <property type="evidence" value="ECO:0007669"/>
    <property type="project" value="TreeGrafter"/>
</dbReference>
<sequence length="245" mass="27949">MPTFSLPHDFLSGSGPKIQKADVDFRYTELPEYEGRYATVLENVLTKDECDTLVRAAEASNNGTWEPAMINMGGGRQGMRTDIRDCGRIIWDDTDVVERIWSRVKGSVPEIEYLKGMARVTGKMSVLLGETWKMTRLNERMRFLKYGQGQYFKPHNDDYYVTPDGKETSFFTLHLYLNEPTPANKLEGGATTFHSYDMQRSFDVDPKAGRVLIFQHRDLLHSGADVTGGIKLTLRTDLMYRKIEG</sequence>
<dbReference type="InterPro" id="IPR044862">
    <property type="entry name" value="Pro_4_hyd_alph_FE2OG_OXY"/>
</dbReference>
<dbReference type="EMBL" id="CAJPDT010000073">
    <property type="protein sequence ID" value="CAF9933900.1"/>
    <property type="molecule type" value="Genomic_DNA"/>
</dbReference>
<evidence type="ECO:0000256" key="4">
    <source>
        <dbReference type="ARBA" id="ARBA00023002"/>
    </source>
</evidence>
<dbReference type="Pfam" id="PF13640">
    <property type="entry name" value="2OG-FeII_Oxy_3"/>
    <property type="match status" value="1"/>
</dbReference>
<name>A0A8H3G171_9LECA</name>
<protein>
    <recommendedName>
        <fullName evidence="6">Prolyl 4-hydroxylase alpha subunit domain-containing protein</fullName>
    </recommendedName>
</protein>
<dbReference type="Proteomes" id="UP000664534">
    <property type="component" value="Unassembled WGS sequence"/>
</dbReference>
<dbReference type="GO" id="GO:0004656">
    <property type="term" value="F:procollagen-proline 4-dioxygenase activity"/>
    <property type="evidence" value="ECO:0007669"/>
    <property type="project" value="TreeGrafter"/>
</dbReference>
<evidence type="ECO:0000256" key="3">
    <source>
        <dbReference type="ARBA" id="ARBA00022964"/>
    </source>
</evidence>
<evidence type="ECO:0000256" key="5">
    <source>
        <dbReference type="ARBA" id="ARBA00023004"/>
    </source>
</evidence>
<comment type="caution">
    <text evidence="7">The sequence shown here is derived from an EMBL/GenBank/DDBJ whole genome shotgun (WGS) entry which is preliminary data.</text>
</comment>
<keyword evidence="2" id="KW-0479">Metal-binding</keyword>
<gene>
    <name evidence="7" type="ORF">IMSHALPRED_009515</name>
</gene>
<dbReference type="SMART" id="SM00702">
    <property type="entry name" value="P4Hc"/>
    <property type="match status" value="1"/>
</dbReference>
<dbReference type="InterPro" id="IPR006620">
    <property type="entry name" value="Pro_4_hyd_alph"/>
</dbReference>
<keyword evidence="3" id="KW-0223">Dioxygenase</keyword>
<accession>A0A8H3G171</accession>
<dbReference type="GO" id="GO:0031418">
    <property type="term" value="F:L-ascorbic acid binding"/>
    <property type="evidence" value="ECO:0007669"/>
    <property type="project" value="InterPro"/>
</dbReference>
<dbReference type="SUPFAM" id="SSF51197">
    <property type="entry name" value="Clavaminate synthase-like"/>
    <property type="match status" value="1"/>
</dbReference>
<keyword evidence="4" id="KW-0560">Oxidoreductase</keyword>
<dbReference type="Gene3D" id="2.60.120.620">
    <property type="entry name" value="q2cbj1_9rhob like domain"/>
    <property type="match status" value="1"/>
</dbReference>
<dbReference type="OrthoDB" id="69177at2759"/>
<evidence type="ECO:0000256" key="2">
    <source>
        <dbReference type="ARBA" id="ARBA00022723"/>
    </source>
</evidence>
<feature type="domain" description="Prolyl 4-hydroxylase alpha subunit" evidence="6">
    <location>
        <begin position="36"/>
        <end position="239"/>
    </location>
</feature>
<dbReference type="InterPro" id="IPR045054">
    <property type="entry name" value="P4HA-like"/>
</dbReference>
<keyword evidence="5" id="KW-0408">Iron</keyword>
<evidence type="ECO:0000313" key="7">
    <source>
        <dbReference type="EMBL" id="CAF9933900.1"/>
    </source>
</evidence>
<evidence type="ECO:0000256" key="1">
    <source>
        <dbReference type="ARBA" id="ARBA00001961"/>
    </source>
</evidence>
<comment type="cofactor">
    <cofactor evidence="1">
        <name>L-ascorbate</name>
        <dbReference type="ChEBI" id="CHEBI:38290"/>
    </cofactor>
</comment>
<reference evidence="7" key="1">
    <citation type="submission" date="2021-03" db="EMBL/GenBank/DDBJ databases">
        <authorList>
            <person name="Tagirdzhanova G."/>
        </authorList>
    </citation>
    <scope>NUCLEOTIDE SEQUENCE</scope>
</reference>
<evidence type="ECO:0000313" key="8">
    <source>
        <dbReference type="Proteomes" id="UP000664534"/>
    </source>
</evidence>
<dbReference type="PANTHER" id="PTHR10869">
    <property type="entry name" value="PROLYL 4-HYDROXYLASE ALPHA SUBUNIT"/>
    <property type="match status" value="1"/>
</dbReference>
<proteinExistence type="predicted"/>
<evidence type="ECO:0000259" key="6">
    <source>
        <dbReference type="SMART" id="SM00702"/>
    </source>
</evidence>
<dbReference type="AlphaFoldDB" id="A0A8H3G171"/>
<dbReference type="PANTHER" id="PTHR10869:SF241">
    <property type="entry name" value="FE2OG DIOXYGENASE DOMAIN-CONTAINING PROTEIN"/>
    <property type="match status" value="1"/>
</dbReference>
<keyword evidence="8" id="KW-1185">Reference proteome</keyword>
<organism evidence="7 8">
    <name type="scientific">Imshaugia aleurites</name>
    <dbReference type="NCBI Taxonomy" id="172621"/>
    <lineage>
        <taxon>Eukaryota</taxon>
        <taxon>Fungi</taxon>
        <taxon>Dikarya</taxon>
        <taxon>Ascomycota</taxon>
        <taxon>Pezizomycotina</taxon>
        <taxon>Lecanoromycetes</taxon>
        <taxon>OSLEUM clade</taxon>
        <taxon>Lecanoromycetidae</taxon>
        <taxon>Lecanorales</taxon>
        <taxon>Lecanorineae</taxon>
        <taxon>Parmeliaceae</taxon>
        <taxon>Imshaugia</taxon>
    </lineage>
</organism>